<reference evidence="2" key="1">
    <citation type="submission" date="2016-11" db="UniProtKB">
        <authorList>
            <consortium name="WormBaseParasite"/>
        </authorList>
    </citation>
    <scope>IDENTIFICATION</scope>
    <source>
        <strain evidence="2">KR3021</strain>
    </source>
</reference>
<sequence length="153" mass="16197">MKYLVLLLVLVNSVCGFIVFEQMPPGGGGGGSGGCCGPPPCPPPQSCGCGGGLPPPPPMPQCGRKKRSALESPKELSHDGIVCTDQKLRKVIDDNITENVNESISGIRRALMEKETDTKFVVLCGSQSFSFKSRSDKLCVVGNGKVACHIFEM</sequence>
<proteinExistence type="predicted"/>
<dbReference type="Proteomes" id="UP000095286">
    <property type="component" value="Unplaced"/>
</dbReference>
<name>A0AC35UG42_9BILA</name>
<accession>A0AC35UG42</accession>
<evidence type="ECO:0000313" key="1">
    <source>
        <dbReference type="Proteomes" id="UP000095286"/>
    </source>
</evidence>
<organism evidence="1 2">
    <name type="scientific">Rhabditophanes sp. KR3021</name>
    <dbReference type="NCBI Taxonomy" id="114890"/>
    <lineage>
        <taxon>Eukaryota</taxon>
        <taxon>Metazoa</taxon>
        <taxon>Ecdysozoa</taxon>
        <taxon>Nematoda</taxon>
        <taxon>Chromadorea</taxon>
        <taxon>Rhabditida</taxon>
        <taxon>Tylenchina</taxon>
        <taxon>Panagrolaimomorpha</taxon>
        <taxon>Strongyloidoidea</taxon>
        <taxon>Alloionematidae</taxon>
        <taxon>Rhabditophanes</taxon>
    </lineage>
</organism>
<dbReference type="WBParaSite" id="RSKR_0001159100.1">
    <property type="protein sequence ID" value="RSKR_0001159100.1"/>
    <property type="gene ID" value="RSKR_0001159100"/>
</dbReference>
<protein>
    <submittedName>
        <fullName evidence="2">Ground-like domain-containing protein</fullName>
    </submittedName>
</protein>
<evidence type="ECO:0000313" key="2">
    <source>
        <dbReference type="WBParaSite" id="RSKR_0001159100.1"/>
    </source>
</evidence>